<dbReference type="PANTHER" id="PTHR33053">
    <property type="entry name" value="PROTEIN, PUTATIVE-RELATED"/>
    <property type="match status" value="1"/>
</dbReference>
<proteinExistence type="predicted"/>
<reference evidence="1 2" key="1">
    <citation type="submission" date="2023-01" db="EMBL/GenBank/DDBJ databases">
        <authorList>
            <person name="Whitehead M."/>
        </authorList>
    </citation>
    <scope>NUCLEOTIDE SEQUENCE [LARGE SCALE GENOMIC DNA]</scope>
</reference>
<keyword evidence="2" id="KW-1185">Reference proteome</keyword>
<comment type="caution">
    <text evidence="1">The sequence shown here is derived from an EMBL/GenBank/DDBJ whole genome shotgun (WGS) entry which is preliminary data.</text>
</comment>
<gene>
    <name evidence="1" type="ORF">MEUPH1_LOCUS9205</name>
</gene>
<dbReference type="Proteomes" id="UP001160148">
    <property type="component" value="Unassembled WGS sequence"/>
</dbReference>
<protein>
    <submittedName>
        <fullName evidence="1">Uncharacterized protein</fullName>
    </submittedName>
</protein>
<accession>A0AAV0WB66</accession>
<sequence length="248" mass="28148">MPSSNETLNNNNYNLDLEPGKLDIFTDGNYTCSNNHNNVHNLPTNKSFQLYENDCQNNCSLQDKLSQLIAKYQISHNCVNELLSILRSEGLDVPKDVRSLLKTPKYKSQNIIQMENGSYIHIGVERMIKPILYTYFESIKNLNLIELSVHVDGLSISDSSKSSFWPILVSFINVPEINKIVLPVGIFHGRSKKPGSVYTFFDPFITEIKSMFENGNEINQKLFQFSISQVVCDAPAKAFVLNVKYLNA</sequence>
<evidence type="ECO:0000313" key="2">
    <source>
        <dbReference type="Proteomes" id="UP001160148"/>
    </source>
</evidence>
<organism evidence="1 2">
    <name type="scientific">Macrosiphum euphorbiae</name>
    <name type="common">potato aphid</name>
    <dbReference type="NCBI Taxonomy" id="13131"/>
    <lineage>
        <taxon>Eukaryota</taxon>
        <taxon>Metazoa</taxon>
        <taxon>Ecdysozoa</taxon>
        <taxon>Arthropoda</taxon>
        <taxon>Hexapoda</taxon>
        <taxon>Insecta</taxon>
        <taxon>Pterygota</taxon>
        <taxon>Neoptera</taxon>
        <taxon>Paraneoptera</taxon>
        <taxon>Hemiptera</taxon>
        <taxon>Sternorrhyncha</taxon>
        <taxon>Aphidomorpha</taxon>
        <taxon>Aphidoidea</taxon>
        <taxon>Aphididae</taxon>
        <taxon>Macrosiphini</taxon>
        <taxon>Macrosiphum</taxon>
    </lineage>
</organism>
<name>A0AAV0WB66_9HEMI</name>
<dbReference type="EMBL" id="CARXXK010000002">
    <property type="protein sequence ID" value="CAI6353033.1"/>
    <property type="molecule type" value="Genomic_DNA"/>
</dbReference>
<dbReference type="AlphaFoldDB" id="A0AAV0WB66"/>
<evidence type="ECO:0000313" key="1">
    <source>
        <dbReference type="EMBL" id="CAI6353033.1"/>
    </source>
</evidence>
<dbReference type="PANTHER" id="PTHR33053:SF24">
    <property type="entry name" value="TRANSPOSASE DOMAIN-CONTAINING PROTEIN"/>
    <property type="match status" value="1"/>
</dbReference>